<dbReference type="EMBL" id="DRXE01000259">
    <property type="protein sequence ID" value="HHM68498.1"/>
    <property type="molecule type" value="Genomic_DNA"/>
</dbReference>
<dbReference type="AlphaFoldDB" id="A0A7C5RF39"/>
<accession>A0A7C5RF39</accession>
<evidence type="ECO:0000313" key="1">
    <source>
        <dbReference type="EMBL" id="HHM68498.1"/>
    </source>
</evidence>
<organism evidence="1">
    <name type="scientific">Thermus caliditerrae</name>
    <dbReference type="NCBI Taxonomy" id="1330700"/>
    <lineage>
        <taxon>Bacteria</taxon>
        <taxon>Thermotogati</taxon>
        <taxon>Deinococcota</taxon>
        <taxon>Deinococci</taxon>
        <taxon>Thermales</taxon>
        <taxon>Thermaceae</taxon>
        <taxon>Thermus</taxon>
    </lineage>
</organism>
<comment type="caution">
    <text evidence="1">The sequence shown here is derived from an EMBL/GenBank/DDBJ whole genome shotgun (WGS) entry which is preliminary data.</text>
</comment>
<proteinExistence type="predicted"/>
<name>A0A7C5RF39_9DEIN</name>
<protein>
    <submittedName>
        <fullName evidence="1">Uncharacterized protein</fullName>
    </submittedName>
</protein>
<reference evidence="1" key="1">
    <citation type="journal article" date="2020" name="mSystems">
        <title>Genome- and Community-Level Interaction Insights into Carbon Utilization and Element Cycling Functions of Hydrothermarchaeota in Hydrothermal Sediment.</title>
        <authorList>
            <person name="Zhou Z."/>
            <person name="Liu Y."/>
            <person name="Xu W."/>
            <person name="Pan J."/>
            <person name="Luo Z.H."/>
            <person name="Li M."/>
        </authorList>
    </citation>
    <scope>NUCLEOTIDE SEQUENCE [LARGE SCALE GENOMIC DNA]</scope>
    <source>
        <strain evidence="1">SpSt-1071</strain>
    </source>
</reference>
<sequence>MDILYAEAGPVPTALPGGIEGATLEGVDLYFFNGQPEIRLAFEEGPVILLLPRGIVIRSFSIRGALGKVLSTALLWSADFPGFTLRVTLNAGEFELACEVPEGDPQVGLWFLE</sequence>
<gene>
    <name evidence="1" type="ORF">ENM28_07335</name>
</gene>